<dbReference type="Proteomes" id="UP000316639">
    <property type="component" value="Unassembled WGS sequence"/>
</dbReference>
<comment type="caution">
    <text evidence="1">The sequence shown here is derived from an EMBL/GenBank/DDBJ whole genome shotgun (WGS) entry which is preliminary data.</text>
</comment>
<gene>
    <name evidence="1" type="ORF">FKR81_33410</name>
</gene>
<dbReference type="SUPFAM" id="SSF47413">
    <property type="entry name" value="lambda repressor-like DNA-binding domains"/>
    <property type="match status" value="1"/>
</dbReference>
<sequence length="526" mass="57406">MAPTGDRARFSDCLDTLKRRSGLSYQALAAKTHISRSSVHRFCSGLAVPQEFGTVEAIALACGATRAEIDTLYRLWCRALDPEVPCETPPPPTTVPPARRPVRWVAISAGVVLVAALLVVLRGGSPPEQAAARVAGAWSQAPLAVPPSFFGVTVGNSSGAMPTFRIGAARFWDSHTRWANVEPRRGEFDWSVLDRLVAGAEARGMPVLYTFGGTPEWASPAGPRAVYDDGSRTTPPDDLGDWDGYVRAVAERYRGRIQAYELWVFGNDTRYYSGDVETLAEMTRRANRIIKEVSRDATVVCPGMGRLWQEDARAVLERFAATRAYDHCDAAGIKLHQKKASDPPESMLELTDFVESTFHRAGVHPPLWSTGTTYELPLNDPLDPDIGADYAVRFYLVGLYARIARMYFYNWGGTKLPVVLQPVGGDPTRAALQVEELQRWLNRAAIESCAQGTPAGLPSGVYQCRFRSGDGKPLAVLWTDHGTASMPTPPAAVDVRRLDGSSTPADAASDLTITTRPILVTFRQTD</sequence>
<dbReference type="GO" id="GO:0004553">
    <property type="term" value="F:hydrolase activity, hydrolyzing O-glycosyl compounds"/>
    <property type="evidence" value="ECO:0007669"/>
    <property type="project" value="TreeGrafter"/>
</dbReference>
<dbReference type="CDD" id="cd00093">
    <property type="entry name" value="HTH_XRE"/>
    <property type="match status" value="1"/>
</dbReference>
<organism evidence="1 2">
    <name type="scientific">Lentzea tibetensis</name>
    <dbReference type="NCBI Taxonomy" id="2591470"/>
    <lineage>
        <taxon>Bacteria</taxon>
        <taxon>Bacillati</taxon>
        <taxon>Actinomycetota</taxon>
        <taxon>Actinomycetes</taxon>
        <taxon>Pseudonocardiales</taxon>
        <taxon>Pseudonocardiaceae</taxon>
        <taxon>Lentzea</taxon>
    </lineage>
</organism>
<proteinExistence type="predicted"/>
<accession>A0A563EL21</accession>
<dbReference type="SUPFAM" id="SSF51445">
    <property type="entry name" value="(Trans)glycosidases"/>
    <property type="match status" value="1"/>
</dbReference>
<dbReference type="InterPro" id="IPR017853">
    <property type="entry name" value="GH"/>
</dbReference>
<dbReference type="PANTHER" id="PTHR12631:SF10">
    <property type="entry name" value="BETA-XYLOSIDASE-LIKE PROTEIN-RELATED"/>
    <property type="match status" value="1"/>
</dbReference>
<dbReference type="AlphaFoldDB" id="A0A563EL21"/>
<evidence type="ECO:0000313" key="1">
    <source>
        <dbReference type="EMBL" id="TWP46957.1"/>
    </source>
</evidence>
<evidence type="ECO:0000313" key="2">
    <source>
        <dbReference type="Proteomes" id="UP000316639"/>
    </source>
</evidence>
<dbReference type="InterPro" id="IPR051923">
    <property type="entry name" value="Glycosyl_Hydrolase_39"/>
</dbReference>
<dbReference type="RefSeq" id="WP_146358229.1">
    <property type="nucleotide sequence ID" value="NZ_VOBR01000028.1"/>
</dbReference>
<dbReference type="EMBL" id="VOBR01000028">
    <property type="protein sequence ID" value="TWP46957.1"/>
    <property type="molecule type" value="Genomic_DNA"/>
</dbReference>
<keyword evidence="2" id="KW-1185">Reference proteome</keyword>
<reference evidence="1 2" key="1">
    <citation type="submission" date="2019-07" db="EMBL/GenBank/DDBJ databases">
        <title>Lentzea xizangensis sp. nov., isolated from Qinghai-Tibetan Plateau Soils.</title>
        <authorList>
            <person name="Huang J."/>
        </authorList>
    </citation>
    <scope>NUCLEOTIDE SEQUENCE [LARGE SCALE GENOMIC DNA]</scope>
    <source>
        <strain evidence="1 2">FXJ1.1311</strain>
    </source>
</reference>
<dbReference type="Gene3D" id="3.20.20.80">
    <property type="entry name" value="Glycosidases"/>
    <property type="match status" value="1"/>
</dbReference>
<dbReference type="GO" id="GO:0003677">
    <property type="term" value="F:DNA binding"/>
    <property type="evidence" value="ECO:0007669"/>
    <property type="project" value="InterPro"/>
</dbReference>
<dbReference type="PANTHER" id="PTHR12631">
    <property type="entry name" value="ALPHA-L-IDURONIDASE"/>
    <property type="match status" value="1"/>
</dbReference>
<dbReference type="Pfam" id="PF13560">
    <property type="entry name" value="HTH_31"/>
    <property type="match status" value="1"/>
</dbReference>
<dbReference type="InterPro" id="IPR010982">
    <property type="entry name" value="Lambda_DNA-bd_dom_sf"/>
</dbReference>
<name>A0A563EL21_9PSEU</name>
<dbReference type="InterPro" id="IPR001387">
    <property type="entry name" value="Cro/C1-type_HTH"/>
</dbReference>
<dbReference type="OrthoDB" id="7180791at2"/>
<protein>
    <submittedName>
        <fullName evidence="1">Helix-turn-helix domain-containing protein</fullName>
    </submittedName>
</protein>